<dbReference type="InterPro" id="IPR058980">
    <property type="entry name" value="Glyco_transf_N"/>
</dbReference>
<gene>
    <name evidence="3" type="ORF">CMV_021563</name>
</gene>
<accession>A0A8J4QNT0</accession>
<reference evidence="3" key="1">
    <citation type="submission" date="2020-03" db="EMBL/GenBank/DDBJ databases">
        <title>Castanea mollissima Vanexum genome sequencing.</title>
        <authorList>
            <person name="Staton M."/>
        </authorList>
    </citation>
    <scope>NUCLEOTIDE SEQUENCE</scope>
    <source>
        <tissue evidence="3">Leaf</tissue>
    </source>
</reference>
<evidence type="ECO:0000313" key="4">
    <source>
        <dbReference type="Proteomes" id="UP000737018"/>
    </source>
</evidence>
<protein>
    <recommendedName>
        <fullName evidence="2">Glycosyltransferase N-terminal domain-containing protein</fullName>
    </recommendedName>
</protein>
<dbReference type="Gene3D" id="3.40.50.2000">
    <property type="entry name" value="Glycogen Phosphorylase B"/>
    <property type="match status" value="1"/>
</dbReference>
<evidence type="ECO:0000259" key="2">
    <source>
        <dbReference type="Pfam" id="PF26168"/>
    </source>
</evidence>
<comment type="similarity">
    <text evidence="1">Belongs to the UDP-glycosyltransferase family.</text>
</comment>
<sequence>MEGETHILLFAYPVQGHINPMLQFSKRLASKGLRVTFVTTTSIGNSMRPLPSHSINVDLISDGSEEAEDAESVDAALERFKLHVSQNLARLIEKHYSSKYPPKILVYDSILPWALEIARKIGIDGVPFFTQSCVVNAINYHANHGAIQMPIEKGASVSLPSIPSLGKRIGSCATLSASWRMR</sequence>
<dbReference type="GO" id="GO:0080044">
    <property type="term" value="F:quercetin 7-O-glucosyltransferase activity"/>
    <property type="evidence" value="ECO:0007669"/>
    <property type="project" value="TreeGrafter"/>
</dbReference>
<dbReference type="OrthoDB" id="5835829at2759"/>
<dbReference type="GO" id="GO:0080043">
    <property type="term" value="F:quercetin 3-O-glucosyltransferase activity"/>
    <property type="evidence" value="ECO:0007669"/>
    <property type="project" value="TreeGrafter"/>
</dbReference>
<evidence type="ECO:0000256" key="1">
    <source>
        <dbReference type="ARBA" id="ARBA00009995"/>
    </source>
</evidence>
<keyword evidence="4" id="KW-1185">Reference proteome</keyword>
<name>A0A8J4QNT0_9ROSI</name>
<comment type="caution">
    <text evidence="3">The sequence shown here is derived from an EMBL/GenBank/DDBJ whole genome shotgun (WGS) entry which is preliminary data.</text>
</comment>
<dbReference type="PANTHER" id="PTHR11926:SF1560">
    <property type="entry name" value="UDP-GLYCOSYLTRANSFERASE 74E1-RELATED"/>
    <property type="match status" value="1"/>
</dbReference>
<dbReference type="Pfam" id="PF26168">
    <property type="entry name" value="Glyco_transf_N"/>
    <property type="match status" value="1"/>
</dbReference>
<proteinExistence type="inferred from homology"/>
<dbReference type="SUPFAM" id="SSF53756">
    <property type="entry name" value="UDP-Glycosyltransferase/glycogen phosphorylase"/>
    <property type="match status" value="1"/>
</dbReference>
<evidence type="ECO:0000313" key="3">
    <source>
        <dbReference type="EMBL" id="KAF3952940.1"/>
    </source>
</evidence>
<dbReference type="Proteomes" id="UP000737018">
    <property type="component" value="Unassembled WGS sequence"/>
</dbReference>
<dbReference type="AlphaFoldDB" id="A0A8J4QNT0"/>
<dbReference type="PANTHER" id="PTHR11926">
    <property type="entry name" value="GLUCOSYL/GLUCURONOSYL TRANSFERASES"/>
    <property type="match status" value="1"/>
</dbReference>
<organism evidence="3 4">
    <name type="scientific">Castanea mollissima</name>
    <name type="common">Chinese chestnut</name>
    <dbReference type="NCBI Taxonomy" id="60419"/>
    <lineage>
        <taxon>Eukaryota</taxon>
        <taxon>Viridiplantae</taxon>
        <taxon>Streptophyta</taxon>
        <taxon>Embryophyta</taxon>
        <taxon>Tracheophyta</taxon>
        <taxon>Spermatophyta</taxon>
        <taxon>Magnoliopsida</taxon>
        <taxon>eudicotyledons</taxon>
        <taxon>Gunneridae</taxon>
        <taxon>Pentapetalae</taxon>
        <taxon>rosids</taxon>
        <taxon>fabids</taxon>
        <taxon>Fagales</taxon>
        <taxon>Fagaceae</taxon>
        <taxon>Castanea</taxon>
    </lineage>
</organism>
<dbReference type="EMBL" id="JRKL02004290">
    <property type="protein sequence ID" value="KAF3952940.1"/>
    <property type="molecule type" value="Genomic_DNA"/>
</dbReference>
<feature type="domain" description="Glycosyltransferase N-terminal" evidence="2">
    <location>
        <begin position="8"/>
        <end position="42"/>
    </location>
</feature>